<sequence length="487" mass="52280">MGDEDKVTEREDLEPSTGMDHAASTYQETQEGTVMSSKATDAKEPTEGSNLLNSSEKKLQKIPTESNNLQRLRRAFSCPPHGYLDRGITNVTMVVLLWAVVWSITGSECLPGGNLFGIIILFYCAIIGGKLLGLIKLPTLPPLPHLLGMLLAGFLLKNIPVISDNVQIKHKWSSALRSMALSVILVRAGLGLDSKALKKLKGVCVRLSMGPCLVEACTSALLAHFLMGLPWQWGFMLGFVLGAVSPAVVVPSMLLLQEGGYGVEKGIPTLLMAAGSFDDILAITGFNTCLGMAFSTGSTVFNVLRGILEVVIGMAAGSLLGFFIQYFPSSDQAEVEKIIAGAWYIFQPLLFGLIGAEVSIASLRPETVGLCVAILGIAVLIRILATFLMVCFAGFNIKEKIFISFAWLPKATVQAAIGSVALDTARSHGEKQLEEYGMDVLTVAFLSILITAPIGSLLIGLLGPRLLQKAEHQNKDEEVQEETSIQV</sequence>
<dbReference type="AlphaFoldDB" id="A0A3Q7P6G3"/>
<evidence type="ECO:0000256" key="3">
    <source>
        <dbReference type="ARBA" id="ARBA00022692"/>
    </source>
</evidence>
<comment type="subcellular location">
    <subcellularLocation>
        <location evidence="1">Membrane</location>
        <topology evidence="1">Multi-pass membrane protein</topology>
    </subcellularLocation>
</comment>
<keyword evidence="9" id="KW-1185">Reference proteome</keyword>
<evidence type="ECO:0000313" key="10">
    <source>
        <dbReference type="RefSeq" id="XP_025729320.1"/>
    </source>
</evidence>
<feature type="transmembrane region" description="Helical" evidence="7">
    <location>
        <begin position="306"/>
        <end position="327"/>
    </location>
</feature>
<evidence type="ECO:0000256" key="1">
    <source>
        <dbReference type="ARBA" id="ARBA00004141"/>
    </source>
</evidence>
<dbReference type="GO" id="GO:0015297">
    <property type="term" value="F:antiporter activity"/>
    <property type="evidence" value="ECO:0007669"/>
    <property type="project" value="InterPro"/>
</dbReference>
<comment type="similarity">
    <text evidence="2">Belongs to the monovalent cation:proton antiporter 1 (CPA1) transporter (TC 2.A.36) family.</text>
</comment>
<feature type="domain" description="Cation/H+ exchanger transmembrane" evidence="8">
    <location>
        <begin position="137"/>
        <end position="329"/>
    </location>
</feature>
<feature type="transmembrane region" description="Helical" evidence="7">
    <location>
        <begin position="268"/>
        <end position="294"/>
    </location>
</feature>
<evidence type="ECO:0000256" key="5">
    <source>
        <dbReference type="ARBA" id="ARBA00023136"/>
    </source>
</evidence>
<dbReference type="CTD" id="133308"/>
<evidence type="ECO:0000313" key="9">
    <source>
        <dbReference type="Proteomes" id="UP000286641"/>
    </source>
</evidence>
<proteinExistence type="inferred from homology"/>
<keyword evidence="5 7" id="KW-0472">Membrane</keyword>
<dbReference type="RefSeq" id="XP_025729320.1">
    <property type="nucleotide sequence ID" value="XM_025873535.1"/>
</dbReference>
<evidence type="ECO:0000259" key="8">
    <source>
        <dbReference type="Pfam" id="PF00999"/>
    </source>
</evidence>
<name>A0A3Q7P6G3_CALUR</name>
<dbReference type="InterPro" id="IPR051843">
    <property type="entry name" value="CPA1_transporter"/>
</dbReference>
<reference evidence="10" key="2">
    <citation type="submission" date="2025-08" db="UniProtKB">
        <authorList>
            <consortium name="RefSeq"/>
        </authorList>
    </citation>
    <scope>IDENTIFICATION</scope>
    <source>
        <tissue evidence="10">Blood</tissue>
    </source>
</reference>
<evidence type="ECO:0000256" key="4">
    <source>
        <dbReference type="ARBA" id="ARBA00022989"/>
    </source>
</evidence>
<feature type="region of interest" description="Disordered" evidence="6">
    <location>
        <begin position="1"/>
        <end position="64"/>
    </location>
</feature>
<evidence type="ECO:0000256" key="2">
    <source>
        <dbReference type="ARBA" id="ARBA00007367"/>
    </source>
</evidence>
<dbReference type="GO" id="GO:1902600">
    <property type="term" value="P:proton transmembrane transport"/>
    <property type="evidence" value="ECO:0007669"/>
    <property type="project" value="InterPro"/>
</dbReference>
<feature type="compositionally biased region" description="Polar residues" evidence="6">
    <location>
        <begin position="24"/>
        <end position="39"/>
    </location>
</feature>
<dbReference type="PANTHER" id="PTHR31102">
    <property type="match status" value="1"/>
</dbReference>
<keyword evidence="4 7" id="KW-1133">Transmembrane helix</keyword>
<evidence type="ECO:0000256" key="7">
    <source>
        <dbReference type="SAM" id="Phobius"/>
    </source>
</evidence>
<feature type="transmembrane region" description="Helical" evidence="7">
    <location>
        <begin position="233"/>
        <end position="256"/>
    </location>
</feature>
<feature type="transmembrane region" description="Helical" evidence="7">
    <location>
        <begin position="116"/>
        <end position="134"/>
    </location>
</feature>
<feature type="compositionally biased region" description="Basic and acidic residues" evidence="6">
    <location>
        <begin position="1"/>
        <end position="10"/>
    </location>
</feature>
<dbReference type="Proteomes" id="UP000286641">
    <property type="component" value="Unplaced"/>
</dbReference>
<gene>
    <name evidence="10" type="primary">SLC9B2</name>
</gene>
<feature type="domain" description="Cation/H+ exchanger transmembrane" evidence="8">
    <location>
        <begin position="340"/>
        <end position="459"/>
    </location>
</feature>
<evidence type="ECO:0000256" key="6">
    <source>
        <dbReference type="SAM" id="MobiDB-lite"/>
    </source>
</evidence>
<feature type="transmembrane region" description="Helical" evidence="7">
    <location>
        <begin position="442"/>
        <end position="463"/>
    </location>
</feature>
<dbReference type="Pfam" id="PF00999">
    <property type="entry name" value="Na_H_Exchanger"/>
    <property type="match status" value="2"/>
</dbReference>
<feature type="transmembrane region" description="Helical" evidence="7">
    <location>
        <begin position="339"/>
        <end position="361"/>
    </location>
</feature>
<dbReference type="PANTHER" id="PTHR31102:SF14">
    <property type="entry name" value="SODIUM_HYDROGEN EXCHANGER 9B2"/>
    <property type="match status" value="1"/>
</dbReference>
<protein>
    <submittedName>
        <fullName evidence="10">Sodium/hydrogen exchanger 9B2 isoform X2</fullName>
    </submittedName>
</protein>
<keyword evidence="3 7" id="KW-0812">Transmembrane</keyword>
<reference key="1">
    <citation type="submission" date="2019-01" db="UniProtKB">
        <authorList>
            <consortium name="RefSeq"/>
        </authorList>
    </citation>
    <scope>IDENTIFICATION</scope>
</reference>
<feature type="transmembrane region" description="Helical" evidence="7">
    <location>
        <begin position="146"/>
        <end position="163"/>
    </location>
</feature>
<feature type="transmembrane region" description="Helical" evidence="7">
    <location>
        <begin position="83"/>
        <end position="104"/>
    </location>
</feature>
<accession>A0A3Q7P6G3</accession>
<feature type="transmembrane region" description="Helical" evidence="7">
    <location>
        <begin position="367"/>
        <end position="395"/>
    </location>
</feature>
<dbReference type="InterPro" id="IPR006153">
    <property type="entry name" value="Cation/H_exchanger_TM"/>
</dbReference>
<dbReference type="GO" id="GO:0016020">
    <property type="term" value="C:membrane"/>
    <property type="evidence" value="ECO:0007669"/>
    <property type="project" value="UniProtKB-SubCell"/>
</dbReference>
<organism evidence="9 10">
    <name type="scientific">Callorhinus ursinus</name>
    <name type="common">Northern fur seal</name>
    <dbReference type="NCBI Taxonomy" id="34884"/>
    <lineage>
        <taxon>Eukaryota</taxon>
        <taxon>Metazoa</taxon>
        <taxon>Chordata</taxon>
        <taxon>Craniata</taxon>
        <taxon>Vertebrata</taxon>
        <taxon>Euteleostomi</taxon>
        <taxon>Mammalia</taxon>
        <taxon>Eutheria</taxon>
        <taxon>Laurasiatheria</taxon>
        <taxon>Carnivora</taxon>
        <taxon>Caniformia</taxon>
        <taxon>Pinnipedia</taxon>
        <taxon>Otariidae</taxon>
        <taxon>Callorhinus</taxon>
    </lineage>
</organism>